<evidence type="ECO:0000313" key="8">
    <source>
        <dbReference type="EMBL" id="VFJ56942.1"/>
    </source>
</evidence>
<dbReference type="InterPro" id="IPR011990">
    <property type="entry name" value="TPR-like_helical_dom_sf"/>
</dbReference>
<proteinExistence type="predicted"/>
<name>A0A450SSR4_9GAMM</name>
<dbReference type="Pfam" id="PF13374">
    <property type="entry name" value="TPR_10"/>
    <property type="match status" value="1"/>
</dbReference>
<dbReference type="GO" id="GO:0007018">
    <property type="term" value="P:microtubule-based movement"/>
    <property type="evidence" value="ECO:0007669"/>
    <property type="project" value="TreeGrafter"/>
</dbReference>
<keyword evidence="3" id="KW-0677">Repeat</keyword>
<evidence type="ECO:0000256" key="3">
    <source>
        <dbReference type="ARBA" id="ARBA00022737"/>
    </source>
</evidence>
<dbReference type="PANTHER" id="PTHR45783">
    <property type="entry name" value="KINESIN LIGHT CHAIN"/>
    <property type="match status" value="1"/>
</dbReference>
<feature type="region of interest" description="Disordered" evidence="5">
    <location>
        <begin position="40"/>
        <end position="66"/>
    </location>
</feature>
<protein>
    <submittedName>
        <fullName evidence="8">Tetratricopeptide repeat-containing protein</fullName>
    </submittedName>
</protein>
<feature type="chain" id="PRO_5036113362" evidence="6">
    <location>
        <begin position="23"/>
        <end position="578"/>
    </location>
</feature>
<dbReference type="GO" id="GO:0005737">
    <property type="term" value="C:cytoplasm"/>
    <property type="evidence" value="ECO:0007669"/>
    <property type="project" value="UniProtKB-SubCell"/>
</dbReference>
<dbReference type="SUPFAM" id="SSF48452">
    <property type="entry name" value="TPR-like"/>
    <property type="match status" value="2"/>
</dbReference>
<feature type="region of interest" description="Disordered" evidence="5">
    <location>
        <begin position="493"/>
        <end position="521"/>
    </location>
</feature>
<feature type="compositionally biased region" description="Basic and acidic residues" evidence="5">
    <location>
        <begin position="509"/>
        <end position="521"/>
    </location>
</feature>
<gene>
    <name evidence="8" type="ORF">BECKFM1743A_GA0114220_101791</name>
    <name evidence="9" type="ORF">BECKFM1743B_GA0114221_1000619</name>
    <name evidence="7" type="ORF">BECKFM1743C_GA0114222_101203</name>
</gene>
<dbReference type="GO" id="GO:0005871">
    <property type="term" value="C:kinesin complex"/>
    <property type="evidence" value="ECO:0007669"/>
    <property type="project" value="InterPro"/>
</dbReference>
<dbReference type="Gene3D" id="1.25.40.10">
    <property type="entry name" value="Tetratricopeptide repeat domain"/>
    <property type="match status" value="1"/>
</dbReference>
<evidence type="ECO:0000256" key="6">
    <source>
        <dbReference type="SAM" id="SignalP"/>
    </source>
</evidence>
<keyword evidence="6" id="KW-0732">Signal</keyword>
<evidence type="ECO:0000256" key="5">
    <source>
        <dbReference type="SAM" id="MobiDB-lite"/>
    </source>
</evidence>
<dbReference type="Pfam" id="PF13424">
    <property type="entry name" value="TPR_12"/>
    <property type="match status" value="1"/>
</dbReference>
<accession>A0A450SSR4</accession>
<dbReference type="EMBL" id="CAADEZ010000179">
    <property type="protein sequence ID" value="VFJ56942.1"/>
    <property type="molecule type" value="Genomic_DNA"/>
</dbReference>
<organism evidence="8">
    <name type="scientific">Candidatus Kentrum sp. FM</name>
    <dbReference type="NCBI Taxonomy" id="2126340"/>
    <lineage>
        <taxon>Bacteria</taxon>
        <taxon>Pseudomonadati</taxon>
        <taxon>Pseudomonadota</taxon>
        <taxon>Gammaproteobacteria</taxon>
        <taxon>Candidatus Kentrum</taxon>
    </lineage>
</organism>
<feature type="compositionally biased region" description="Polar residues" evidence="5">
    <location>
        <begin position="497"/>
        <end position="508"/>
    </location>
</feature>
<dbReference type="GO" id="GO:0019894">
    <property type="term" value="F:kinesin binding"/>
    <property type="evidence" value="ECO:0007669"/>
    <property type="project" value="TreeGrafter"/>
</dbReference>
<dbReference type="EMBL" id="CAADFA010000120">
    <property type="protein sequence ID" value="VFJ53205.1"/>
    <property type="molecule type" value="Genomic_DNA"/>
</dbReference>
<evidence type="ECO:0000313" key="7">
    <source>
        <dbReference type="EMBL" id="VFJ53205.1"/>
    </source>
</evidence>
<dbReference type="PANTHER" id="PTHR45783:SF3">
    <property type="entry name" value="KINESIN LIGHT CHAIN"/>
    <property type="match status" value="1"/>
</dbReference>
<comment type="subcellular location">
    <subcellularLocation>
        <location evidence="1">Cytoplasm</location>
    </subcellularLocation>
</comment>
<dbReference type="InterPro" id="IPR002151">
    <property type="entry name" value="Kinesin_light"/>
</dbReference>
<dbReference type="PROSITE" id="PS51257">
    <property type="entry name" value="PROKAR_LIPOPROTEIN"/>
    <property type="match status" value="1"/>
</dbReference>
<evidence type="ECO:0000256" key="1">
    <source>
        <dbReference type="ARBA" id="ARBA00004496"/>
    </source>
</evidence>
<reference evidence="8" key="1">
    <citation type="submission" date="2019-02" db="EMBL/GenBank/DDBJ databases">
        <authorList>
            <person name="Gruber-Vodicka R. H."/>
            <person name="Seah K. B. B."/>
        </authorList>
    </citation>
    <scope>NUCLEOTIDE SEQUENCE</scope>
    <source>
        <strain evidence="8">BECK_BZ163</strain>
        <strain evidence="9">BECK_BZ164</strain>
        <strain evidence="7">BECK_BZ165</strain>
    </source>
</reference>
<dbReference type="AlphaFoldDB" id="A0A450SSR4"/>
<keyword evidence="2" id="KW-0963">Cytoplasm</keyword>
<sequence length="578" mass="62771">MFPIKSIIVVAMATLISMGAGCASPPAVETRGTVRDEAAALSFPSSQPPKMDSDAGADAGGGEKPLVESLSPAHRAIIDAVTGKLRAKTGREPKTEAIVGALNRATVGLLYDGKHRLAERAARAALGLAERKLGKEHPDTLVGINNLANLYSLQGRHAQAEPLLVQALRTSVRVLGKEHPHTLTSINALAFLYEARGYHEEATPLLVYTLAVRKRVLGDRHADTRDSFGNLARSYSAQGLHGEAESLYALALQINQRVLGEKHPDTLATRLALAVARINNRKIAPALGELRRIGVRLREVIDALPVDAREEKARRGWLVFQSEFHDVVFNLALMDLSEDTRPDTLRLAADTVLGSRYRAGRGGVVIAHLARTGADPWTPGPDRYSIRGLIGREGIARETQGGAFTKVRIRTEVERIAAQLTRFGYTYRDHLMTRGVDWSQVRTVLPPDSALLLSRVFHPMDLETGDAGEQHRLGLLIPAGSENEARIILKDLGPAASTPQVTDSSLESNKTDSGETTREPGAMHRISHWLSSRGNLFSRNGSAPDGVLHNTDGFRGSDRGPSGYQHIYIALEVRGEKF</sequence>
<dbReference type="EMBL" id="CAADFL010000006">
    <property type="protein sequence ID" value="VFK05906.1"/>
    <property type="molecule type" value="Genomic_DNA"/>
</dbReference>
<evidence type="ECO:0000256" key="2">
    <source>
        <dbReference type="ARBA" id="ARBA00022490"/>
    </source>
</evidence>
<evidence type="ECO:0000256" key="4">
    <source>
        <dbReference type="ARBA" id="ARBA00022803"/>
    </source>
</evidence>
<feature type="signal peptide" evidence="6">
    <location>
        <begin position="1"/>
        <end position="22"/>
    </location>
</feature>
<evidence type="ECO:0000313" key="9">
    <source>
        <dbReference type="EMBL" id="VFK05906.1"/>
    </source>
</evidence>
<keyword evidence="4" id="KW-0802">TPR repeat</keyword>